<keyword evidence="1" id="KW-0812">Transmembrane</keyword>
<feature type="transmembrane region" description="Helical" evidence="1">
    <location>
        <begin position="45"/>
        <end position="69"/>
    </location>
</feature>
<reference evidence="3" key="2">
    <citation type="submission" date="2023-04" db="EMBL/GenBank/DDBJ databases">
        <authorList>
            <person name="Bruccoleri R.E."/>
            <person name="Oakeley E.J."/>
            <person name="Faust A.-M."/>
            <person name="Dessus-Babus S."/>
            <person name="Altorfer M."/>
            <person name="Burckhardt D."/>
            <person name="Oertli M."/>
            <person name="Naumann U."/>
            <person name="Petersen F."/>
            <person name="Wong J."/>
        </authorList>
    </citation>
    <scope>NUCLEOTIDE SEQUENCE</scope>
    <source>
        <strain evidence="3">GSM-AAB239-AS_SAM_17_03QT</strain>
        <tissue evidence="3">Leaf</tissue>
    </source>
</reference>
<dbReference type="Proteomes" id="UP001140949">
    <property type="component" value="Unassembled WGS sequence"/>
</dbReference>
<evidence type="ECO:0000256" key="1">
    <source>
        <dbReference type="SAM" id="Phobius"/>
    </source>
</evidence>
<dbReference type="AlphaFoldDB" id="A0AAX6J2G2"/>
<organism evidence="3 4">
    <name type="scientific">Iris pallida</name>
    <name type="common">Sweet iris</name>
    <dbReference type="NCBI Taxonomy" id="29817"/>
    <lineage>
        <taxon>Eukaryota</taxon>
        <taxon>Viridiplantae</taxon>
        <taxon>Streptophyta</taxon>
        <taxon>Embryophyta</taxon>
        <taxon>Tracheophyta</taxon>
        <taxon>Spermatophyta</taxon>
        <taxon>Magnoliopsida</taxon>
        <taxon>Liliopsida</taxon>
        <taxon>Asparagales</taxon>
        <taxon>Iridaceae</taxon>
        <taxon>Iridoideae</taxon>
        <taxon>Irideae</taxon>
        <taxon>Iris</taxon>
    </lineage>
</organism>
<gene>
    <name evidence="3" type="ORF">M6B38_100250</name>
    <name evidence="2" type="ORF">M6B38_107110</name>
</gene>
<name>A0AAX6J2G2_IRIPA</name>
<evidence type="ECO:0000313" key="3">
    <source>
        <dbReference type="EMBL" id="KAJ6854365.1"/>
    </source>
</evidence>
<feature type="transmembrane region" description="Helical" evidence="1">
    <location>
        <begin position="15"/>
        <end position="33"/>
    </location>
</feature>
<comment type="caution">
    <text evidence="3">The sequence shown here is derived from an EMBL/GenBank/DDBJ whole genome shotgun (WGS) entry which is preliminary data.</text>
</comment>
<evidence type="ECO:0000313" key="2">
    <source>
        <dbReference type="EMBL" id="KAJ6806708.1"/>
    </source>
</evidence>
<accession>A0AAX6J2G2</accession>
<proteinExistence type="predicted"/>
<keyword evidence="1" id="KW-1133">Transmembrane helix</keyword>
<protein>
    <submittedName>
        <fullName evidence="3">Cytochrome c1-2, heme protein, mitochondrial isoform X1</fullName>
    </submittedName>
</protein>
<evidence type="ECO:0000313" key="4">
    <source>
        <dbReference type="Proteomes" id="UP001140949"/>
    </source>
</evidence>
<dbReference type="EMBL" id="JANAVB010034420">
    <property type="protein sequence ID" value="KAJ6806708.1"/>
    <property type="molecule type" value="Genomic_DNA"/>
</dbReference>
<reference evidence="3" key="1">
    <citation type="journal article" date="2023" name="GigaByte">
        <title>Genome assembly of the bearded iris, Iris pallida Lam.</title>
        <authorList>
            <person name="Bruccoleri R.E."/>
            <person name="Oakeley E.J."/>
            <person name="Faust A.M.E."/>
            <person name="Altorfer M."/>
            <person name="Dessus-Babus S."/>
            <person name="Burckhardt D."/>
            <person name="Oertli M."/>
            <person name="Naumann U."/>
            <person name="Petersen F."/>
            <person name="Wong J."/>
        </authorList>
    </citation>
    <scope>NUCLEOTIDE SEQUENCE</scope>
    <source>
        <strain evidence="3">GSM-AAB239-AS_SAM_17_03QT</strain>
    </source>
</reference>
<dbReference type="EMBL" id="JANAVB010000022">
    <property type="protein sequence ID" value="KAJ6854365.1"/>
    <property type="molecule type" value="Genomic_DNA"/>
</dbReference>
<keyword evidence="1" id="KW-0472">Membrane</keyword>
<sequence length="93" mass="10964">MYIEFVEVTKFTNKFVLLAILCLSFHIEILLVWHTQKKRPKLRLLILRWLTGLMMKVKCLLVQANLVIISLSHMQMNRMQGMPMEGHILRTLG</sequence>
<keyword evidence="4" id="KW-1185">Reference proteome</keyword>